<dbReference type="FunFam" id="3.10.20.90:FF:000071">
    <property type="entry name" value="Protein kinase C"/>
    <property type="match status" value="1"/>
</dbReference>
<keyword evidence="7" id="KW-1185">Reference proteome</keyword>
<dbReference type="SUPFAM" id="SSF47072">
    <property type="entry name" value="Cysteine alpha-hairpin motif"/>
    <property type="match status" value="1"/>
</dbReference>
<gene>
    <name evidence="6" type="ORF">BpHYR1_018205</name>
</gene>
<feature type="domain" description="PB1" evidence="5">
    <location>
        <begin position="101"/>
        <end position="191"/>
    </location>
</feature>
<dbReference type="InterPro" id="IPR020454">
    <property type="entry name" value="DAG/PE-bd"/>
</dbReference>
<dbReference type="InterPro" id="IPR053793">
    <property type="entry name" value="PB1-like"/>
</dbReference>
<accession>A0A3M7S2G8</accession>
<dbReference type="InterPro" id="IPR046349">
    <property type="entry name" value="C1-like_sf"/>
</dbReference>
<dbReference type="PROSITE" id="PS00479">
    <property type="entry name" value="ZF_DAG_PE_1"/>
    <property type="match status" value="1"/>
</dbReference>
<dbReference type="Pfam" id="PF08991">
    <property type="entry name" value="CMC4"/>
    <property type="match status" value="1"/>
</dbReference>
<dbReference type="InterPro" id="IPR009069">
    <property type="entry name" value="Cys_alpha_HP_mot_SF"/>
</dbReference>
<dbReference type="Gene3D" id="1.10.287.1130">
    <property type="entry name" value="CytochromE C oxidase copper chaperone"/>
    <property type="match status" value="1"/>
</dbReference>
<protein>
    <submittedName>
        <fullName evidence="6">Kinase C iota type isoform X1</fullName>
    </submittedName>
</protein>
<organism evidence="6 7">
    <name type="scientific">Brachionus plicatilis</name>
    <name type="common">Marine rotifer</name>
    <name type="synonym">Brachionus muelleri</name>
    <dbReference type="NCBI Taxonomy" id="10195"/>
    <lineage>
        <taxon>Eukaryota</taxon>
        <taxon>Metazoa</taxon>
        <taxon>Spiralia</taxon>
        <taxon>Gnathifera</taxon>
        <taxon>Rotifera</taxon>
        <taxon>Eurotatoria</taxon>
        <taxon>Monogononta</taxon>
        <taxon>Pseudotrocha</taxon>
        <taxon>Ploima</taxon>
        <taxon>Brachionidae</taxon>
        <taxon>Brachionus</taxon>
    </lineage>
</organism>
<comment type="caution">
    <text evidence="6">The sequence shown here is derived from an EMBL/GenBank/DDBJ whole genome shotgun (WGS) entry which is preliminary data.</text>
</comment>
<dbReference type="GO" id="GO:0005829">
    <property type="term" value="C:cytosol"/>
    <property type="evidence" value="ECO:0007669"/>
    <property type="project" value="TreeGrafter"/>
</dbReference>
<evidence type="ECO:0000256" key="2">
    <source>
        <dbReference type="ARBA" id="ARBA00022833"/>
    </source>
</evidence>
<dbReference type="EMBL" id="REGN01002138">
    <property type="protein sequence ID" value="RNA30013.1"/>
    <property type="molecule type" value="Genomic_DNA"/>
</dbReference>
<keyword evidence="1" id="KW-0479">Metal-binding</keyword>
<dbReference type="SUPFAM" id="SSF54277">
    <property type="entry name" value="CAD &amp; PB1 domains"/>
    <property type="match status" value="1"/>
</dbReference>
<dbReference type="PANTHER" id="PTHR22968">
    <property type="entry name" value="PROTEIN KINASE C, MU"/>
    <property type="match status" value="1"/>
</dbReference>
<dbReference type="GO" id="GO:0035556">
    <property type="term" value="P:intracellular signal transduction"/>
    <property type="evidence" value="ECO:0007669"/>
    <property type="project" value="TreeGrafter"/>
</dbReference>
<dbReference type="InterPro" id="IPR000270">
    <property type="entry name" value="PB1_dom"/>
</dbReference>
<dbReference type="Gene3D" id="3.10.20.90">
    <property type="entry name" value="Phosphatidylinositol 3-kinase Catalytic Subunit, Chain A, domain 1"/>
    <property type="match status" value="1"/>
</dbReference>
<reference evidence="6 7" key="1">
    <citation type="journal article" date="2018" name="Sci. Rep.">
        <title>Genomic signatures of local adaptation to the degree of environmental predictability in rotifers.</title>
        <authorList>
            <person name="Franch-Gras L."/>
            <person name="Hahn C."/>
            <person name="Garcia-Roger E.M."/>
            <person name="Carmona M.J."/>
            <person name="Serra M."/>
            <person name="Gomez A."/>
        </authorList>
    </citation>
    <scope>NUCLEOTIDE SEQUENCE [LARGE SCALE GENOMIC DNA]</scope>
    <source>
        <strain evidence="6">HYR1</strain>
    </source>
</reference>
<dbReference type="AlphaFoldDB" id="A0A3M7S2G8"/>
<evidence type="ECO:0000313" key="7">
    <source>
        <dbReference type="Proteomes" id="UP000276133"/>
    </source>
</evidence>
<dbReference type="Pfam" id="PF00130">
    <property type="entry name" value="C1_1"/>
    <property type="match status" value="1"/>
</dbReference>
<dbReference type="Gene3D" id="3.30.60.20">
    <property type="match status" value="1"/>
</dbReference>
<evidence type="ECO:0000259" key="4">
    <source>
        <dbReference type="PROSITE" id="PS50081"/>
    </source>
</evidence>
<dbReference type="InterPro" id="IPR002219">
    <property type="entry name" value="PKC_DAG/PE"/>
</dbReference>
<keyword evidence="3" id="KW-1015">Disulfide bond</keyword>
<dbReference type="SMART" id="SM00666">
    <property type="entry name" value="PB1"/>
    <property type="match status" value="1"/>
</dbReference>
<sequence>MDPCKKYACQLQDCLAKHDYNQDKCEKILHQLNKCCLEFYVLHKERYDQVSPTCSGMTQHQMSQANTHSTPGGSSKKTGFFSSLSSTSTNRGIGHEFAAEDTKIQIYYSGTITVIYIKYEDIQLNGTYELDKFKQHIRDVCKFEAEDEFTMKWVDEEGDPCTIGSQMELDEAIRLYYLNKENELVVHVFANVPQKAGMQCVGEDRSIYRRGARRWRKVYLVNGHKYQAKRFAKSALCRVCGERIWGLGRQGYKCLECKIMVHKRCHRFIMTNCTQTQQIQKMESEAKMAYSPSLTKIYQEKDSGNDSK</sequence>
<proteinExistence type="predicted"/>
<dbReference type="Proteomes" id="UP000276133">
    <property type="component" value="Unassembled WGS sequence"/>
</dbReference>
<dbReference type="PRINTS" id="PR00008">
    <property type="entry name" value="DAGPEDOMAIN"/>
</dbReference>
<evidence type="ECO:0000256" key="3">
    <source>
        <dbReference type="PIRSR" id="PIRSR627179-50"/>
    </source>
</evidence>
<feature type="domain" description="Phorbol-ester/DAG-type" evidence="4">
    <location>
        <begin position="223"/>
        <end position="273"/>
    </location>
</feature>
<name>A0A3M7S2G8_BRAPC</name>
<dbReference type="PROSITE" id="PS51745">
    <property type="entry name" value="PB1"/>
    <property type="match status" value="1"/>
</dbReference>
<feature type="disulfide bond" evidence="3">
    <location>
        <begin position="36"/>
        <end position="54"/>
    </location>
</feature>
<dbReference type="PANTHER" id="PTHR22968:SF14">
    <property type="entry name" value="PROTEIN KINASE C"/>
    <property type="match status" value="1"/>
</dbReference>
<dbReference type="InterPro" id="IPR027179">
    <property type="entry name" value="CMC4"/>
</dbReference>
<dbReference type="SMART" id="SM00109">
    <property type="entry name" value="C1"/>
    <property type="match status" value="1"/>
</dbReference>
<keyword evidence="6" id="KW-0418">Kinase</keyword>
<dbReference type="PROSITE" id="PS50081">
    <property type="entry name" value="ZF_DAG_PE_2"/>
    <property type="match status" value="1"/>
</dbReference>
<evidence type="ECO:0000256" key="1">
    <source>
        <dbReference type="ARBA" id="ARBA00022723"/>
    </source>
</evidence>
<dbReference type="GO" id="GO:0016020">
    <property type="term" value="C:membrane"/>
    <property type="evidence" value="ECO:0007669"/>
    <property type="project" value="UniProtKB-SubCell"/>
</dbReference>
<dbReference type="GO" id="GO:0007200">
    <property type="term" value="P:phospholipase C-activating G protein-coupled receptor signaling pathway"/>
    <property type="evidence" value="ECO:0007669"/>
    <property type="project" value="TreeGrafter"/>
</dbReference>
<feature type="disulfide bond" evidence="3">
    <location>
        <begin position="4"/>
        <end position="35"/>
    </location>
</feature>
<feature type="disulfide bond" evidence="3">
    <location>
        <begin position="14"/>
        <end position="25"/>
    </location>
</feature>
<dbReference type="SUPFAM" id="SSF57889">
    <property type="entry name" value="Cysteine-rich domain"/>
    <property type="match status" value="1"/>
</dbReference>
<dbReference type="PROSITE" id="PS51808">
    <property type="entry name" value="CHCH"/>
    <property type="match status" value="1"/>
</dbReference>
<evidence type="ECO:0000259" key="5">
    <source>
        <dbReference type="PROSITE" id="PS51745"/>
    </source>
</evidence>
<keyword evidence="2" id="KW-0862">Zinc</keyword>
<dbReference type="STRING" id="10195.A0A3M7S2G8"/>
<dbReference type="OrthoDB" id="63267at2759"/>
<evidence type="ECO:0000313" key="6">
    <source>
        <dbReference type="EMBL" id="RNA30013.1"/>
    </source>
</evidence>
<keyword evidence="6" id="KW-0808">Transferase</keyword>
<dbReference type="GO" id="GO:0008270">
    <property type="term" value="F:zinc ion binding"/>
    <property type="evidence" value="ECO:0007669"/>
    <property type="project" value="UniProtKB-KW"/>
</dbReference>
<dbReference type="GO" id="GO:0004674">
    <property type="term" value="F:protein serine/threonine kinase activity"/>
    <property type="evidence" value="ECO:0007669"/>
    <property type="project" value="UniProtKB-KW"/>
</dbReference>
<dbReference type="FunFam" id="3.30.60.20:FF:000012">
    <property type="entry name" value="Protein kinase C"/>
    <property type="match status" value="1"/>
</dbReference>
<dbReference type="Pfam" id="PF00564">
    <property type="entry name" value="PB1"/>
    <property type="match status" value="1"/>
</dbReference>